<dbReference type="GO" id="GO:0016740">
    <property type="term" value="F:transferase activity"/>
    <property type="evidence" value="ECO:0007669"/>
    <property type="project" value="UniProtKB-KW"/>
</dbReference>
<dbReference type="Pfam" id="PF02367">
    <property type="entry name" value="TsaE"/>
    <property type="match status" value="1"/>
</dbReference>
<dbReference type="EMBL" id="MGJZ01000032">
    <property type="protein sequence ID" value="OGN16423.1"/>
    <property type="molecule type" value="Genomic_DNA"/>
</dbReference>
<gene>
    <name evidence="11" type="ORF">A3C88_01205</name>
</gene>
<evidence type="ECO:0000256" key="2">
    <source>
        <dbReference type="ARBA" id="ARBA00007599"/>
    </source>
</evidence>
<keyword evidence="7" id="KW-0547">Nucleotide-binding</keyword>
<evidence type="ECO:0000256" key="9">
    <source>
        <dbReference type="ARBA" id="ARBA00022842"/>
    </source>
</evidence>
<keyword evidence="11" id="KW-0808">Transferase</keyword>
<dbReference type="PANTHER" id="PTHR33540">
    <property type="entry name" value="TRNA THREONYLCARBAMOYLADENOSINE BIOSYNTHESIS PROTEIN TSAE"/>
    <property type="match status" value="1"/>
</dbReference>
<dbReference type="GO" id="GO:0046872">
    <property type="term" value="F:metal ion binding"/>
    <property type="evidence" value="ECO:0007669"/>
    <property type="project" value="UniProtKB-KW"/>
</dbReference>
<dbReference type="GO" id="GO:0005737">
    <property type="term" value="C:cytoplasm"/>
    <property type="evidence" value="ECO:0007669"/>
    <property type="project" value="UniProtKB-SubCell"/>
</dbReference>
<comment type="similarity">
    <text evidence="2">Belongs to the TsaE family.</text>
</comment>
<keyword evidence="4" id="KW-0963">Cytoplasm</keyword>
<dbReference type="InterPro" id="IPR027417">
    <property type="entry name" value="P-loop_NTPase"/>
</dbReference>
<keyword evidence="9" id="KW-0460">Magnesium</keyword>
<dbReference type="SUPFAM" id="SSF52540">
    <property type="entry name" value="P-loop containing nucleoside triphosphate hydrolases"/>
    <property type="match status" value="1"/>
</dbReference>
<evidence type="ECO:0000256" key="7">
    <source>
        <dbReference type="ARBA" id="ARBA00022741"/>
    </source>
</evidence>
<reference evidence="11 12" key="1">
    <citation type="journal article" date="2016" name="Nat. Commun.">
        <title>Thousands of microbial genomes shed light on interconnected biogeochemical processes in an aquifer system.</title>
        <authorList>
            <person name="Anantharaman K."/>
            <person name="Brown C.T."/>
            <person name="Hug L.A."/>
            <person name="Sharon I."/>
            <person name="Castelle C.J."/>
            <person name="Probst A.J."/>
            <person name="Thomas B.C."/>
            <person name="Singh A."/>
            <person name="Wilkins M.J."/>
            <person name="Karaoz U."/>
            <person name="Brodie E.L."/>
            <person name="Williams K.H."/>
            <person name="Hubbard S.S."/>
            <person name="Banfield J.F."/>
        </authorList>
    </citation>
    <scope>NUCLEOTIDE SEQUENCE [LARGE SCALE GENOMIC DNA]</scope>
</reference>
<keyword evidence="8" id="KW-0067">ATP-binding</keyword>
<evidence type="ECO:0000256" key="6">
    <source>
        <dbReference type="ARBA" id="ARBA00022723"/>
    </source>
</evidence>
<evidence type="ECO:0000256" key="1">
    <source>
        <dbReference type="ARBA" id="ARBA00004496"/>
    </source>
</evidence>
<dbReference type="PANTHER" id="PTHR33540:SF2">
    <property type="entry name" value="TRNA THREONYLCARBAMOYLADENOSINE BIOSYNTHESIS PROTEIN TSAE"/>
    <property type="match status" value="1"/>
</dbReference>
<dbReference type="Proteomes" id="UP000178117">
    <property type="component" value="Unassembled WGS sequence"/>
</dbReference>
<dbReference type="AlphaFoldDB" id="A0A1F8FTD4"/>
<dbReference type="STRING" id="1802685.A3C88_01205"/>
<comment type="caution">
    <text evidence="11">The sequence shown here is derived from an EMBL/GenBank/DDBJ whole genome shotgun (WGS) entry which is preliminary data.</text>
</comment>
<comment type="subcellular location">
    <subcellularLocation>
        <location evidence="1">Cytoplasm</location>
    </subcellularLocation>
</comment>
<evidence type="ECO:0000313" key="11">
    <source>
        <dbReference type="EMBL" id="OGN16423.1"/>
    </source>
</evidence>
<evidence type="ECO:0000256" key="5">
    <source>
        <dbReference type="ARBA" id="ARBA00022694"/>
    </source>
</evidence>
<proteinExistence type="inferred from homology"/>
<sequence>MEYTSHNSEETKKIASDTALDLVARNAGEPIVVALEGELGAGKTTFVQAFCTALGVAEGVKSPTFLLMKQYELSGVLNYTKLYHLDCYRLNNSTELRQIGIDEILKTSGNIVLIEWADRVAEILPTNNITVHMDHITEHERNIKIDVV</sequence>
<keyword evidence="5" id="KW-0819">tRNA processing</keyword>
<keyword evidence="6" id="KW-0479">Metal-binding</keyword>
<dbReference type="GO" id="GO:0005524">
    <property type="term" value="F:ATP binding"/>
    <property type="evidence" value="ECO:0007669"/>
    <property type="project" value="UniProtKB-KW"/>
</dbReference>
<name>A0A1F8FTD4_9BACT</name>
<dbReference type="NCBIfam" id="TIGR00150">
    <property type="entry name" value="T6A_YjeE"/>
    <property type="match status" value="1"/>
</dbReference>
<protein>
    <recommendedName>
        <fullName evidence="3">tRNA threonylcarbamoyladenosine biosynthesis protein TsaE</fullName>
    </recommendedName>
    <alternativeName>
        <fullName evidence="10">t(6)A37 threonylcarbamoyladenosine biosynthesis protein TsaE</fullName>
    </alternativeName>
</protein>
<organism evidence="11 12">
    <name type="scientific">Candidatus Yanofskybacteria bacterium RIFCSPHIGHO2_02_FULL_50_12</name>
    <dbReference type="NCBI Taxonomy" id="1802685"/>
    <lineage>
        <taxon>Bacteria</taxon>
        <taxon>Candidatus Yanofskyibacteriota</taxon>
    </lineage>
</organism>
<accession>A0A1F8FTD4</accession>
<evidence type="ECO:0000256" key="8">
    <source>
        <dbReference type="ARBA" id="ARBA00022840"/>
    </source>
</evidence>
<dbReference type="InterPro" id="IPR003442">
    <property type="entry name" value="T6A_TsaE"/>
</dbReference>
<dbReference type="Gene3D" id="3.40.50.300">
    <property type="entry name" value="P-loop containing nucleotide triphosphate hydrolases"/>
    <property type="match status" value="1"/>
</dbReference>
<evidence type="ECO:0000256" key="10">
    <source>
        <dbReference type="ARBA" id="ARBA00032441"/>
    </source>
</evidence>
<evidence type="ECO:0000256" key="3">
    <source>
        <dbReference type="ARBA" id="ARBA00019010"/>
    </source>
</evidence>
<evidence type="ECO:0000256" key="4">
    <source>
        <dbReference type="ARBA" id="ARBA00022490"/>
    </source>
</evidence>
<evidence type="ECO:0000313" key="12">
    <source>
        <dbReference type="Proteomes" id="UP000178117"/>
    </source>
</evidence>
<dbReference type="GO" id="GO:0002949">
    <property type="term" value="P:tRNA threonylcarbamoyladenosine modification"/>
    <property type="evidence" value="ECO:0007669"/>
    <property type="project" value="InterPro"/>
</dbReference>